<feature type="region of interest" description="Disordered" evidence="4">
    <location>
        <begin position="1650"/>
        <end position="1670"/>
    </location>
</feature>
<protein>
    <submittedName>
        <fullName evidence="7">Rap-GAP domain-containing protein</fullName>
    </submittedName>
</protein>
<organism evidence="6 7">
    <name type="scientific">Globodera rostochiensis</name>
    <name type="common">Golden nematode worm</name>
    <name type="synonym">Heterodera rostochiensis</name>
    <dbReference type="NCBI Taxonomy" id="31243"/>
    <lineage>
        <taxon>Eukaryota</taxon>
        <taxon>Metazoa</taxon>
        <taxon>Ecdysozoa</taxon>
        <taxon>Nematoda</taxon>
        <taxon>Chromadorea</taxon>
        <taxon>Rhabditida</taxon>
        <taxon>Tylenchina</taxon>
        <taxon>Tylenchomorpha</taxon>
        <taxon>Tylenchoidea</taxon>
        <taxon>Heteroderidae</taxon>
        <taxon>Heteroderinae</taxon>
        <taxon>Globodera</taxon>
    </lineage>
</organism>
<dbReference type="InterPro" id="IPR035974">
    <property type="entry name" value="Rap/Ran-GAP_sf"/>
</dbReference>
<feature type="domain" description="Rap-GAP" evidence="5">
    <location>
        <begin position="1294"/>
        <end position="1497"/>
    </location>
</feature>
<feature type="compositionally biased region" description="Basic and acidic residues" evidence="4">
    <location>
        <begin position="1766"/>
        <end position="1818"/>
    </location>
</feature>
<reference evidence="7" key="1">
    <citation type="submission" date="2022-11" db="UniProtKB">
        <authorList>
            <consortium name="WormBaseParasite"/>
        </authorList>
    </citation>
    <scope>IDENTIFICATION</scope>
</reference>
<evidence type="ECO:0000256" key="4">
    <source>
        <dbReference type="SAM" id="MobiDB-lite"/>
    </source>
</evidence>
<feature type="region of interest" description="Disordered" evidence="4">
    <location>
        <begin position="701"/>
        <end position="733"/>
    </location>
</feature>
<feature type="compositionally biased region" description="Low complexity" evidence="4">
    <location>
        <begin position="191"/>
        <end position="201"/>
    </location>
</feature>
<feature type="region of interest" description="Disordered" evidence="4">
    <location>
        <begin position="244"/>
        <end position="270"/>
    </location>
</feature>
<dbReference type="Pfam" id="PF20412">
    <property type="entry name" value="RALGAPB_N"/>
    <property type="match status" value="1"/>
</dbReference>
<evidence type="ECO:0000256" key="1">
    <source>
        <dbReference type="ARBA" id="ARBA00022468"/>
    </source>
</evidence>
<dbReference type="Gene3D" id="3.40.50.11210">
    <property type="entry name" value="Rap/Ran-GAP"/>
    <property type="match status" value="1"/>
</dbReference>
<evidence type="ECO:0000313" key="6">
    <source>
        <dbReference type="Proteomes" id="UP000887572"/>
    </source>
</evidence>
<feature type="compositionally biased region" description="Basic and acidic residues" evidence="4">
    <location>
        <begin position="1661"/>
        <end position="1670"/>
    </location>
</feature>
<dbReference type="InterPro" id="IPR019339">
    <property type="entry name" value="CIR_N_dom"/>
</dbReference>
<feature type="region of interest" description="Disordered" evidence="4">
    <location>
        <begin position="1056"/>
        <end position="1084"/>
    </location>
</feature>
<feature type="compositionally biased region" description="Low complexity" evidence="4">
    <location>
        <begin position="1751"/>
        <end position="1761"/>
    </location>
</feature>
<dbReference type="GO" id="GO:0005737">
    <property type="term" value="C:cytoplasm"/>
    <property type="evidence" value="ECO:0007669"/>
    <property type="project" value="TreeGrafter"/>
</dbReference>
<keyword evidence="6" id="KW-1185">Reference proteome</keyword>
<feature type="compositionally biased region" description="Basic and acidic residues" evidence="4">
    <location>
        <begin position="1706"/>
        <end position="1730"/>
    </location>
</feature>
<evidence type="ECO:0000256" key="2">
    <source>
        <dbReference type="ARBA" id="ARBA00022553"/>
    </source>
</evidence>
<keyword evidence="2" id="KW-0597">Phosphoprotein</keyword>
<name>A0A914HEY0_GLORO</name>
<dbReference type="InterPro" id="IPR046859">
    <property type="entry name" value="RGPA/RALGAPB_N"/>
</dbReference>
<dbReference type="GO" id="GO:0005096">
    <property type="term" value="F:GTPase activator activity"/>
    <property type="evidence" value="ECO:0007669"/>
    <property type="project" value="UniProtKB-KW"/>
</dbReference>
<feature type="compositionally biased region" description="Low complexity" evidence="4">
    <location>
        <begin position="244"/>
        <end position="264"/>
    </location>
</feature>
<feature type="compositionally biased region" description="Basic residues" evidence="4">
    <location>
        <begin position="1731"/>
        <end position="1750"/>
    </location>
</feature>
<evidence type="ECO:0000256" key="3">
    <source>
        <dbReference type="SAM" id="Coils"/>
    </source>
</evidence>
<dbReference type="GO" id="GO:0005634">
    <property type="term" value="C:nucleus"/>
    <property type="evidence" value="ECO:0007669"/>
    <property type="project" value="InterPro"/>
</dbReference>
<dbReference type="SMART" id="SM01083">
    <property type="entry name" value="Cir_N"/>
    <property type="match status" value="1"/>
</dbReference>
<dbReference type="InterPro" id="IPR027107">
    <property type="entry name" value="Tuberin/Ral-act_asu"/>
</dbReference>
<evidence type="ECO:0000259" key="5">
    <source>
        <dbReference type="PROSITE" id="PS50085"/>
    </source>
</evidence>
<dbReference type="Proteomes" id="UP000887572">
    <property type="component" value="Unplaced"/>
</dbReference>
<keyword evidence="3" id="KW-0175">Coiled coil</keyword>
<sequence>MLRKKPYQDLQNSLNRFTDLGRDPVSRAKHFRSAYESLNVQERRQLFEGFSFEIYHLIDALFLAHYDSAVVDPQTIADVESALWILEQALCNAPELVGKGWQKNGIEFVLKMALHPDNVLAVRKLAIRLFLIWYQELASFGQTTRCLDTVFKCCLPHFPLRSRAQSEQVLMSYCEGSSIFVDDVSASSAGTANANSSSNKNGLRHQSAASSSGAVDVRPARAFPIVQPEYVESVGGGAVNSQQLLQPQQQQQQHSSASSSSSSPTNLSNKLSFRERAQSLQIYLDKFLEYTTRETIKIDWADPSRRMDCANFMLERVIVSYIYEVFPDAEANGVDVFGGWEGTLAGEEEEDGSEQDGIAPPMLDTVDPIIIARYWLIRWIINIASESKFNANANGRAAPPPGLALFKQALFSSQRATNVLLTLMREAFRLPLACCIVIQKVLDLLRHWLLQREFPPFVESGLVSIEHWSVLLIHMLFSFFRSPYLSSPGDRLQTAITITHSILQIVRDLANPSSTILARPLSKAVWQELIKELGAAVELTTAKPDAFGQATAGGLTRTLLSVYIFVTVIREAKLDEQRMWDDALTVFRTCIWSQMVEQWAHVVDSMTRALVLNLFAIDINQLHEAVTSFSGDESAAAAAFCVPASHNTTLSETASSNGSSTFCRGYQPLAGMTTTAGAERSSESGGSGTCAMLQHHQNAGTAQPLWPAEGEEDGGQHAVGAGTNGSSSSGEAVHGVIQSTGNAVVWLRAWMRVLCLVDTGGDVRHAQLSVQTVGRSIDTLVQVGCANQLVHWLCALLLRRLQIVAEQPHAIPVLFTVLITSDPPDLQRAYILRQLLNCLAQDELAPLVLDHIPALRNLEDMAVISTDTIATLQKLVRNQEFSSRAIRVASLLSLNHPDAEKILLQLLEQRQFQIDTHSLVLCLNALALLVLERADAPLFERLFALMLGQQSTTTATLLPIFCANLASSVTLGFHSQLVHALVQSLARVKHLRIANELKWQLCAVFARHSISLHWSNLADKFVAASDDFFEGFVLRLSGQWPLPGFPVSQWNSLPASATTPSTTMAHDQQHQQQQQANADGGAAAADHVTFMETDGAILSLDKGIGHLWSRTHVGRHCYRLQTICAEEESESPVEEWLNTLAGLSDTAFQSTTATSVRQKSSSLGAAIDPFQDLPRPSMRSVSFSAVNNNNNSGGGGGTSDHQQLPLFDITGPEMLQYIQSSSRCPDQLLGTADDEQLLGKLEKKCHRNVPVRDNFADGTLADAVDSTDGWCRFVSSFGLLAKVRHAPSNFHREIRHLDLAQCREVHKVAVIYVAKDQQDKLSILSNSCGSNEFNNFVDGLGWTVHIGSPHFHGYTGGLPHGQLVPYFCSANTELIFHVSTLLNGDNTQRLKHLGNDEVHVVWSENNTKPYRRDLIATRFCDVLIVLYLASPVLLRVHIEVQDPRLQFGPLFDGACIHVLQAASLVRETVLNASRAYRNLRVECDRPNKHREKVFREKKQMLTHHPLASALVRLLLHPKMGTSNGSTRRRGGQEGRRGIIDETHKAMNILRHKKWHVRTKENVARVRRDEAKAAEEERARTERAALADNEDRVRRLKRRAATGAAAAAVSSAADIFCGGGESGAPAASSAIDDASATTKHVNLFAELEEQERTNTTVGNREYAAERKKEQDDWESKVGIMKRFAEDTKEYAKETEWWQGIPLVREGRVDKQQPDKAETKKSTKFMTGEEKRALKRAKKQKGRKKRKRRRHSPSSGSSSSSSSDDSEEERRKKTKLDELRKQRLVRERQEQAKAKRLFEPDKKEEKPTVVKNQIDEDRQRRYNSQFNPDLARP</sequence>
<evidence type="ECO:0000313" key="7">
    <source>
        <dbReference type="WBParaSite" id="Gr19_v10_g16738.t1"/>
    </source>
</evidence>
<proteinExistence type="predicted"/>
<feature type="region of interest" description="Disordered" evidence="4">
    <location>
        <begin position="191"/>
        <end position="215"/>
    </location>
</feature>
<dbReference type="PANTHER" id="PTHR10063:SF11">
    <property type="entry name" value="RHO GTPASE-ACTIVATING PROTEIN CG5521-RELATED"/>
    <property type="match status" value="1"/>
</dbReference>
<dbReference type="PROSITE" id="PS50085">
    <property type="entry name" value="RAPGAP"/>
    <property type="match status" value="1"/>
</dbReference>
<feature type="region of interest" description="Disordered" evidence="4">
    <location>
        <begin position="1706"/>
        <end position="1831"/>
    </location>
</feature>
<feature type="coiled-coil region" evidence="3">
    <location>
        <begin position="1563"/>
        <end position="1598"/>
    </location>
</feature>
<dbReference type="PANTHER" id="PTHR10063">
    <property type="entry name" value="TUBERIN"/>
    <property type="match status" value="1"/>
</dbReference>
<dbReference type="WBParaSite" id="Gr19_v10_g16738.t1">
    <property type="protein sequence ID" value="Gr19_v10_g16738.t1"/>
    <property type="gene ID" value="Gr19_v10_g16738"/>
</dbReference>
<dbReference type="InterPro" id="IPR000331">
    <property type="entry name" value="Rap/Ran_GAP_dom"/>
</dbReference>
<keyword evidence="1" id="KW-0343">GTPase activation</keyword>
<dbReference type="FunFam" id="3.40.50.11210:FF:000001">
    <property type="entry name" value="Ral GTPase-activating protein subunit alpha-1 isoform 1"/>
    <property type="match status" value="1"/>
</dbReference>
<dbReference type="SUPFAM" id="SSF111347">
    <property type="entry name" value="Rap/Ran-GAP"/>
    <property type="match status" value="1"/>
</dbReference>
<dbReference type="GO" id="GO:0051056">
    <property type="term" value="P:regulation of small GTPase mediated signal transduction"/>
    <property type="evidence" value="ECO:0007669"/>
    <property type="project" value="InterPro"/>
</dbReference>
<accession>A0A914HEY0</accession>
<dbReference type="Pfam" id="PF02145">
    <property type="entry name" value="Rap_GAP"/>
    <property type="match status" value="1"/>
</dbReference>